<dbReference type="EMBL" id="JAJSOF020000029">
    <property type="protein sequence ID" value="KAJ4432481.1"/>
    <property type="molecule type" value="Genomic_DNA"/>
</dbReference>
<sequence length="94" mass="11138">MSSVHPLQYCLHGLRARRLSSDNNHSASHEEFRRIRVIASQVSVFQNVDNYKNNTNYINSLNINTYYTYIYISDNTNRNNRNAEHTQQNSHRNH</sequence>
<evidence type="ECO:0000313" key="1">
    <source>
        <dbReference type="EMBL" id="KAJ4432481.1"/>
    </source>
</evidence>
<reference evidence="1 2" key="1">
    <citation type="journal article" date="2022" name="Allergy">
        <title>Genome assembly and annotation of Periplaneta americana reveal a comprehensive cockroach allergen profile.</title>
        <authorList>
            <person name="Wang L."/>
            <person name="Xiong Q."/>
            <person name="Saelim N."/>
            <person name="Wang L."/>
            <person name="Nong W."/>
            <person name="Wan A.T."/>
            <person name="Shi M."/>
            <person name="Liu X."/>
            <person name="Cao Q."/>
            <person name="Hui J.H.L."/>
            <person name="Sookrung N."/>
            <person name="Leung T.F."/>
            <person name="Tungtrongchitr A."/>
            <person name="Tsui S.K.W."/>
        </authorList>
    </citation>
    <scope>NUCLEOTIDE SEQUENCE [LARGE SCALE GENOMIC DNA]</scope>
    <source>
        <strain evidence="1">PWHHKU_190912</strain>
    </source>
</reference>
<proteinExistence type="predicted"/>
<keyword evidence="2" id="KW-1185">Reference proteome</keyword>
<accession>A0ABQ8SFB6</accession>
<organism evidence="1 2">
    <name type="scientific">Periplaneta americana</name>
    <name type="common">American cockroach</name>
    <name type="synonym">Blatta americana</name>
    <dbReference type="NCBI Taxonomy" id="6978"/>
    <lineage>
        <taxon>Eukaryota</taxon>
        <taxon>Metazoa</taxon>
        <taxon>Ecdysozoa</taxon>
        <taxon>Arthropoda</taxon>
        <taxon>Hexapoda</taxon>
        <taxon>Insecta</taxon>
        <taxon>Pterygota</taxon>
        <taxon>Neoptera</taxon>
        <taxon>Polyneoptera</taxon>
        <taxon>Dictyoptera</taxon>
        <taxon>Blattodea</taxon>
        <taxon>Blattoidea</taxon>
        <taxon>Blattidae</taxon>
        <taxon>Blattinae</taxon>
        <taxon>Periplaneta</taxon>
    </lineage>
</organism>
<dbReference type="Proteomes" id="UP001148838">
    <property type="component" value="Unassembled WGS sequence"/>
</dbReference>
<protein>
    <submittedName>
        <fullName evidence="1">Uncharacterized protein</fullName>
    </submittedName>
</protein>
<comment type="caution">
    <text evidence="1">The sequence shown here is derived from an EMBL/GenBank/DDBJ whole genome shotgun (WGS) entry which is preliminary data.</text>
</comment>
<name>A0ABQ8SFB6_PERAM</name>
<evidence type="ECO:0000313" key="2">
    <source>
        <dbReference type="Proteomes" id="UP001148838"/>
    </source>
</evidence>
<gene>
    <name evidence="1" type="ORF">ANN_21100</name>
</gene>